<protein>
    <recommendedName>
        <fullName evidence="3">Sce7726 family protein</fullName>
    </recommendedName>
</protein>
<proteinExistence type="predicted"/>
<accession>A0A2N1IRT8</accession>
<evidence type="ECO:0000313" key="1">
    <source>
        <dbReference type="EMBL" id="PKI22275.1"/>
    </source>
</evidence>
<dbReference type="InterPro" id="IPR047729">
    <property type="entry name" value="Sce7726-like"/>
</dbReference>
<evidence type="ECO:0000313" key="2">
    <source>
        <dbReference type="Proteomes" id="UP000233399"/>
    </source>
</evidence>
<evidence type="ECO:0008006" key="3">
    <source>
        <dbReference type="Google" id="ProtNLM"/>
    </source>
</evidence>
<reference evidence="1 2" key="1">
    <citation type="submission" date="2017-12" db="EMBL/GenBank/DDBJ databases">
        <title>Isolation and characterization of an aerobic denitrifying Pseudomonas monteilii CY06 from aquaculture ponds.</title>
        <authorList>
            <person name="Ma Q."/>
            <person name="Cai Y."/>
            <person name="He Z."/>
        </authorList>
    </citation>
    <scope>NUCLEOTIDE SEQUENCE [LARGE SCALE GENOMIC DNA]</scope>
    <source>
        <strain evidence="1 2">CY06</strain>
    </source>
</reference>
<dbReference type="EMBL" id="PJCG01000022">
    <property type="protein sequence ID" value="PKI22275.1"/>
    <property type="molecule type" value="Genomic_DNA"/>
</dbReference>
<dbReference type="RefSeq" id="WP_101196406.1">
    <property type="nucleotide sequence ID" value="NZ_PJCG01000022.1"/>
</dbReference>
<comment type="caution">
    <text evidence="1">The sequence shown here is derived from an EMBL/GenBank/DDBJ whole genome shotgun (WGS) entry which is preliminary data.</text>
</comment>
<sequence length="196" mass="22496">MREAEIKRALAHHLDCVRDSMSSMILEELQLNGGEIRADVVDVHDMHCYEIKSEGDSLKRLLGQGCRYARVFDHVTLVTTERHLKKAIPMLPKWWGILLVPESEDAAFKQVRVAKPNKGHEPEVLATLLNRDECMSILEARSSLRGWRGKSLYVLQERVAELLTLDELREMVRSYLMKRGEAHVEAEPYDLFSTAL</sequence>
<dbReference type="Proteomes" id="UP000233399">
    <property type="component" value="Unassembled WGS sequence"/>
</dbReference>
<dbReference type="AlphaFoldDB" id="A0A2N1IRT8"/>
<organism evidence="1 2">
    <name type="scientific">Pseudomonas monteilii</name>
    <dbReference type="NCBI Taxonomy" id="76759"/>
    <lineage>
        <taxon>Bacteria</taxon>
        <taxon>Pseudomonadati</taxon>
        <taxon>Pseudomonadota</taxon>
        <taxon>Gammaproteobacteria</taxon>
        <taxon>Pseudomonadales</taxon>
        <taxon>Pseudomonadaceae</taxon>
        <taxon>Pseudomonas</taxon>
    </lineage>
</organism>
<name>A0A2N1IRT8_9PSED</name>
<dbReference type="NCBIfam" id="NF033832">
    <property type="entry name" value="sce7726_fam"/>
    <property type="match status" value="1"/>
</dbReference>
<gene>
    <name evidence="1" type="ORF">CXB65_15530</name>
</gene>